<dbReference type="Proteomes" id="UP001212997">
    <property type="component" value="Unassembled WGS sequence"/>
</dbReference>
<accession>A0AAD5VIG1</accession>
<dbReference type="PANTHER" id="PTHR43439">
    <property type="entry name" value="PHENYLACETATE-COENZYME A LIGASE"/>
    <property type="match status" value="1"/>
</dbReference>
<evidence type="ECO:0000313" key="5">
    <source>
        <dbReference type="Proteomes" id="UP001212997"/>
    </source>
</evidence>
<dbReference type="InterPro" id="IPR036291">
    <property type="entry name" value="NAD(P)-bd_dom_sf"/>
</dbReference>
<dbReference type="Pfam" id="PF07993">
    <property type="entry name" value="NAD_binding_4"/>
    <property type="match status" value="1"/>
</dbReference>
<sequence length="441" mass="49842">MASPDARLKNQTQHLFDTLARYTTTIPRKHSGVPVRNRMPGDIVLVTGTTGSFGCNILAQLCLDPDVKWIYALNRASPRVDLTERQVTALKQRGVLDDCLRYPKYQLLEADLSQTLLGLSTELYTEIQNNVTHIIHNGTQKLMFTSESATNLNRALDVAWTVNLAKPLDKFEDCLQGLRNLIDLALHSPQITRTKILFVSTMSVVRKYPELSAPEEHFWDPSPSIGFGYSESKWVAEQMLHHANQSTGLPVTSVRVSWSSLWRPKRALGNQRHMALGGEISARAEMSPGRIAPWVPTYEAASVLCAMRHSNEPILHLEDPNPTRWDEMFGIFAKELNVPLIPFEDWLSLLRDYAADTCIPKAEQRKRNPAVNLIPYLSGMDFRTYISQGHSGLDTTKAVQEVPRLKDVQISKELVMKWIKGWREVGFLPRQEALGILHSKL</sequence>
<evidence type="ECO:0000256" key="2">
    <source>
        <dbReference type="ARBA" id="ARBA00022553"/>
    </source>
</evidence>
<dbReference type="AlphaFoldDB" id="A0AAD5VIG1"/>
<dbReference type="Gene3D" id="3.40.50.720">
    <property type="entry name" value="NAD(P)-binding Rossmann-like Domain"/>
    <property type="match status" value="1"/>
</dbReference>
<reference evidence="4" key="1">
    <citation type="submission" date="2022-07" db="EMBL/GenBank/DDBJ databases">
        <title>Genome Sequence of Physisporinus lineatus.</title>
        <authorList>
            <person name="Buettner E."/>
        </authorList>
    </citation>
    <scope>NUCLEOTIDE SEQUENCE</scope>
    <source>
        <strain evidence="4">VT162</strain>
    </source>
</reference>
<comment type="caution">
    <text evidence="4">The sequence shown here is derived from an EMBL/GenBank/DDBJ whole genome shotgun (WGS) entry which is preliminary data.</text>
</comment>
<protein>
    <recommendedName>
        <fullName evidence="3">Thioester reductase (TE) domain-containing protein</fullName>
    </recommendedName>
</protein>
<keyword evidence="5" id="KW-1185">Reference proteome</keyword>
<evidence type="ECO:0000256" key="1">
    <source>
        <dbReference type="ARBA" id="ARBA00022450"/>
    </source>
</evidence>
<gene>
    <name evidence="4" type="ORF">NLI96_g175</name>
</gene>
<dbReference type="SUPFAM" id="SSF51735">
    <property type="entry name" value="NAD(P)-binding Rossmann-fold domains"/>
    <property type="match status" value="1"/>
</dbReference>
<feature type="domain" description="Thioester reductase (TE)" evidence="3">
    <location>
        <begin position="46"/>
        <end position="258"/>
    </location>
</feature>
<evidence type="ECO:0000313" key="4">
    <source>
        <dbReference type="EMBL" id="KAJ3492154.1"/>
    </source>
</evidence>
<dbReference type="PANTHER" id="PTHR43439:SF2">
    <property type="entry name" value="ENZYME, PUTATIVE (JCVI)-RELATED"/>
    <property type="match status" value="1"/>
</dbReference>
<dbReference type="InterPro" id="IPR051414">
    <property type="entry name" value="Adenylate-forming_Reductase"/>
</dbReference>
<keyword evidence="1" id="KW-0596">Phosphopantetheine</keyword>
<proteinExistence type="predicted"/>
<dbReference type="EMBL" id="JANAWD010000003">
    <property type="protein sequence ID" value="KAJ3492154.1"/>
    <property type="molecule type" value="Genomic_DNA"/>
</dbReference>
<dbReference type="InterPro" id="IPR013120">
    <property type="entry name" value="FAR_NAD-bd"/>
</dbReference>
<keyword evidence="2" id="KW-0597">Phosphoprotein</keyword>
<organism evidence="4 5">
    <name type="scientific">Meripilus lineatus</name>
    <dbReference type="NCBI Taxonomy" id="2056292"/>
    <lineage>
        <taxon>Eukaryota</taxon>
        <taxon>Fungi</taxon>
        <taxon>Dikarya</taxon>
        <taxon>Basidiomycota</taxon>
        <taxon>Agaricomycotina</taxon>
        <taxon>Agaricomycetes</taxon>
        <taxon>Polyporales</taxon>
        <taxon>Meripilaceae</taxon>
        <taxon>Meripilus</taxon>
    </lineage>
</organism>
<name>A0AAD5VIG1_9APHY</name>
<evidence type="ECO:0000259" key="3">
    <source>
        <dbReference type="Pfam" id="PF07993"/>
    </source>
</evidence>